<dbReference type="AlphaFoldDB" id="A0A484IBZ0"/>
<dbReference type="EMBL" id="LR216287">
    <property type="protein sequence ID" value="VFJ14600.1"/>
    <property type="molecule type" value="Genomic_DNA"/>
</dbReference>
<evidence type="ECO:0000256" key="1">
    <source>
        <dbReference type="SAM" id="Phobius"/>
    </source>
</evidence>
<keyword evidence="1" id="KW-1133">Transmembrane helix</keyword>
<protein>
    <submittedName>
        <fullName evidence="2">Uncharacterized protein</fullName>
    </submittedName>
</protein>
<dbReference type="KEGG" id="nfn:NFRAN_2278"/>
<reference evidence="2 3" key="1">
    <citation type="submission" date="2019-02" db="EMBL/GenBank/DDBJ databases">
        <authorList>
            <person name="Lehtovirta-Morley E L."/>
        </authorList>
    </citation>
    <scope>NUCLEOTIDE SEQUENCE [LARGE SCALE GENOMIC DNA]</scope>
    <source>
        <strain evidence="2">NFRAN1</strain>
    </source>
</reference>
<dbReference type="Proteomes" id="UP000294299">
    <property type="component" value="Chromosome NFRAN"/>
</dbReference>
<name>A0A484IBZ0_9ARCH</name>
<sequence length="39" mass="4584">MLGLIKYDKLECVLIFDFVYEMDICVFAVMFVSLFSIIN</sequence>
<keyword evidence="1" id="KW-0472">Membrane</keyword>
<keyword evidence="3" id="KW-1185">Reference proteome</keyword>
<accession>A0A484IBZ0</accession>
<proteinExistence type="predicted"/>
<gene>
    <name evidence="2" type="ORF">NFRAN_2278</name>
</gene>
<evidence type="ECO:0000313" key="3">
    <source>
        <dbReference type="Proteomes" id="UP000294299"/>
    </source>
</evidence>
<feature type="transmembrane region" description="Helical" evidence="1">
    <location>
        <begin position="12"/>
        <end position="38"/>
    </location>
</feature>
<organism evidence="2 3">
    <name type="scientific">Candidatus Nitrosocosmicus franklandianus</name>
    <dbReference type="NCBI Taxonomy" id="1798806"/>
    <lineage>
        <taxon>Archaea</taxon>
        <taxon>Nitrososphaerota</taxon>
        <taxon>Nitrososphaeria</taxon>
        <taxon>Nitrososphaerales</taxon>
        <taxon>Nitrososphaeraceae</taxon>
        <taxon>Candidatus Nitrosocosmicus</taxon>
    </lineage>
</organism>
<evidence type="ECO:0000313" key="2">
    <source>
        <dbReference type="EMBL" id="VFJ14600.1"/>
    </source>
</evidence>
<keyword evidence="1" id="KW-0812">Transmembrane</keyword>